<evidence type="ECO:0000313" key="4">
    <source>
        <dbReference type="Proteomes" id="UP000653156"/>
    </source>
</evidence>
<proteinExistence type="predicted"/>
<reference evidence="3" key="1">
    <citation type="submission" date="2021-02" db="EMBL/GenBank/DDBJ databases">
        <title>Neisseriaceae sp. 26B isolated from the cloaca of a Common Toad-headed Turtle (Mesoclemmys nasuta).</title>
        <authorList>
            <person name="Spergser J."/>
            <person name="Busse H.-J."/>
        </authorList>
    </citation>
    <scope>NUCLEOTIDE SEQUENCE</scope>
    <source>
        <strain evidence="3">26B</strain>
    </source>
</reference>
<dbReference type="RefSeq" id="WP_230340118.1">
    <property type="nucleotide sequence ID" value="NZ_CP069798.1"/>
</dbReference>
<feature type="chain" id="PRO_5034145325" evidence="2">
    <location>
        <begin position="31"/>
        <end position="218"/>
    </location>
</feature>
<name>A0A892ZK82_9NEIS</name>
<feature type="coiled-coil region" evidence="1">
    <location>
        <begin position="47"/>
        <end position="74"/>
    </location>
</feature>
<evidence type="ECO:0000256" key="2">
    <source>
        <dbReference type="SAM" id="SignalP"/>
    </source>
</evidence>
<accession>A0A892ZK82</accession>
<dbReference type="Gene3D" id="1.20.58.430">
    <property type="entry name" value="Type IV secretion system, VirB5-domain"/>
    <property type="match status" value="1"/>
</dbReference>
<keyword evidence="4" id="KW-1185">Reference proteome</keyword>
<protein>
    <submittedName>
        <fullName evidence="3">Conjugal transfer protein TraF</fullName>
    </submittedName>
</protein>
<keyword evidence="1" id="KW-0175">Coiled coil</keyword>
<dbReference type="AlphaFoldDB" id="A0A892ZK82"/>
<dbReference type="Pfam" id="PF07996">
    <property type="entry name" value="T4SS"/>
    <property type="match status" value="2"/>
</dbReference>
<feature type="signal peptide" evidence="2">
    <location>
        <begin position="1"/>
        <end position="30"/>
    </location>
</feature>
<dbReference type="InterPro" id="IPR023220">
    <property type="entry name" value="T4SS_VirB5-domain"/>
</dbReference>
<gene>
    <name evidence="3" type="ORF">JQU52_05450</name>
</gene>
<dbReference type="InterPro" id="IPR014158">
    <property type="entry name" value="T4SS_VirB5"/>
</dbReference>
<organism evidence="3 4">
    <name type="scientific">Paralysiella testudinis</name>
    <dbReference type="NCBI Taxonomy" id="2809020"/>
    <lineage>
        <taxon>Bacteria</taxon>
        <taxon>Pseudomonadati</taxon>
        <taxon>Pseudomonadota</taxon>
        <taxon>Betaproteobacteria</taxon>
        <taxon>Neisseriales</taxon>
        <taxon>Neisseriaceae</taxon>
        <taxon>Paralysiella</taxon>
    </lineage>
</organism>
<sequence>MQRFNKNRLTKLAAILISGSLMLSPIAATAGIPVTDAGSIAQAIQQGIQLKEQIDNQIKQITELKSQVQALTGTRNMGNLLKDTVKDQVPDEWKDLYNSATGTNYKELLKGKDYKPEDALRMLTSNYSNTIKAFEDTKKRLKNIEGLMKAIDGAQDMKAAADLQNRLAAEQAIVQNNQVKLDMMARYFEMQKEIQSAQRVTHTNCQRAKKFGWDTAGC</sequence>
<dbReference type="CDD" id="cd14262">
    <property type="entry name" value="VirB5_like"/>
    <property type="match status" value="1"/>
</dbReference>
<dbReference type="KEGG" id="ptes:JQU52_05450"/>
<dbReference type="EMBL" id="CP069798">
    <property type="protein sequence ID" value="QRQ82828.1"/>
    <property type="molecule type" value="Genomic_DNA"/>
</dbReference>
<keyword evidence="2" id="KW-0732">Signal</keyword>
<evidence type="ECO:0000313" key="3">
    <source>
        <dbReference type="EMBL" id="QRQ82828.1"/>
    </source>
</evidence>
<dbReference type="Proteomes" id="UP000653156">
    <property type="component" value="Chromosome"/>
</dbReference>
<evidence type="ECO:0000256" key="1">
    <source>
        <dbReference type="SAM" id="Coils"/>
    </source>
</evidence>
<dbReference type="SUPFAM" id="SSF101082">
    <property type="entry name" value="Typo IV secretion system protein TraC"/>
    <property type="match status" value="1"/>
</dbReference>